<name>A0ABR4EQ26_9PEZI</name>
<feature type="region of interest" description="Disordered" evidence="1">
    <location>
        <begin position="463"/>
        <end position="504"/>
    </location>
</feature>
<sequence>MLAQDYVQLYTTKSSLSCRGIDLPPISILTPAFSGRTPPASSLPWYLISSRRRGSGWICHESQRKKESLQSWLKGGVGEKVLNDKENTLLARDRTGSTCRPVCTILVTPVVPIVVPTAIARLLTVAGLLAIATWLVVRPMPIRIVGIRCWRCRVVFVATWWCGMRDQVGVALVVARRAQRPVALLGVELCLGHGKVVRVGMGDLAVQQQGVAGVERSEVVEVAHFLYSRLTHLLSALAVRVLLANGNYSVPCDQNSQNTSQSGLDSDENHASHGRCCLGNGKLVDEDQNAGNGKNANHGDGDVDNVAGFALVGSIPDKKAEHQSLDYELGNALRHSVVVTSGQDDSLCQHVEDGGNEDPPVVLLVVLVEQAVLDPDVLVLVQLTGIAVHLLKLLGGGEDLVSEEGQDAGEESKCHTSQGLGSPGVASGELEYTVQNPCAVQEQDKLRNCTSHSQPVVLSETGQALGEAAEESPSLQDDLHEKNDDGDRSDDNGDNQEDGHERVGGRNAQLLNVGLDTTDGHPHLSLDAAVIGAGRIGLVDAGVDFPSRKLAESIHSTLELRGRRSILQELHAVLCQVSTGGSPEVVDRHLQLGPRDEADRERKVLRVASVDLRQRDSRHAVHGHALEPAENLDETGARGHTSGSGATSNCRTCGRGSSHQQSHTSDSGRDVRDCRDIGGLAVRDFGSDTCDILVRVDSNQFERSYGRNIGDLESDGWDLAGVIGGNLL</sequence>
<feature type="compositionally biased region" description="Basic and acidic residues" evidence="1">
    <location>
        <begin position="477"/>
        <end position="504"/>
    </location>
</feature>
<feature type="compositionally biased region" description="Basic and acidic residues" evidence="1">
    <location>
        <begin position="616"/>
        <end position="627"/>
    </location>
</feature>
<dbReference type="Proteomes" id="UP001600888">
    <property type="component" value="Unassembled WGS sequence"/>
</dbReference>
<evidence type="ECO:0000313" key="3">
    <source>
        <dbReference type="Proteomes" id="UP001600888"/>
    </source>
</evidence>
<organism evidence="2 3">
    <name type="scientific">Diaporthe vaccinii</name>
    <dbReference type="NCBI Taxonomy" id="105482"/>
    <lineage>
        <taxon>Eukaryota</taxon>
        <taxon>Fungi</taxon>
        <taxon>Dikarya</taxon>
        <taxon>Ascomycota</taxon>
        <taxon>Pezizomycotina</taxon>
        <taxon>Sordariomycetes</taxon>
        <taxon>Sordariomycetidae</taxon>
        <taxon>Diaporthales</taxon>
        <taxon>Diaporthaceae</taxon>
        <taxon>Diaporthe</taxon>
        <taxon>Diaporthe eres species complex</taxon>
    </lineage>
</organism>
<proteinExistence type="predicted"/>
<evidence type="ECO:0000256" key="1">
    <source>
        <dbReference type="SAM" id="MobiDB-lite"/>
    </source>
</evidence>
<evidence type="ECO:0000313" key="2">
    <source>
        <dbReference type="EMBL" id="KAL2284534.1"/>
    </source>
</evidence>
<gene>
    <name evidence="2" type="ORF">FJTKL_08905</name>
</gene>
<feature type="compositionally biased region" description="Polar residues" evidence="1">
    <location>
        <begin position="641"/>
        <end position="665"/>
    </location>
</feature>
<dbReference type="EMBL" id="JBAWTH010000036">
    <property type="protein sequence ID" value="KAL2284534.1"/>
    <property type="molecule type" value="Genomic_DNA"/>
</dbReference>
<keyword evidence="3" id="KW-1185">Reference proteome</keyword>
<accession>A0ABR4EQ26</accession>
<comment type="caution">
    <text evidence="2">The sequence shown here is derived from an EMBL/GenBank/DDBJ whole genome shotgun (WGS) entry which is preliminary data.</text>
</comment>
<reference evidence="2 3" key="1">
    <citation type="submission" date="2024-03" db="EMBL/GenBank/DDBJ databases">
        <title>A high-quality draft genome sequence of Diaporthe vaccinii, a causative agent of upright dieback and viscid rot disease in cranberry plants.</title>
        <authorList>
            <person name="Sarrasin M."/>
            <person name="Lang B.F."/>
            <person name="Burger G."/>
        </authorList>
    </citation>
    <scope>NUCLEOTIDE SEQUENCE [LARGE SCALE GENOMIC DNA]</scope>
    <source>
        <strain evidence="2 3">IS7</strain>
    </source>
</reference>
<protein>
    <submittedName>
        <fullName evidence="2">Uncharacterized protein</fullName>
    </submittedName>
</protein>
<feature type="region of interest" description="Disordered" evidence="1">
    <location>
        <begin position="402"/>
        <end position="427"/>
    </location>
</feature>
<feature type="region of interest" description="Disordered" evidence="1">
    <location>
        <begin position="616"/>
        <end position="671"/>
    </location>
</feature>